<protein>
    <recommendedName>
        <fullName evidence="3">SnoaL-like domain-containing protein</fullName>
    </recommendedName>
</protein>
<sequence length="139" mass="15776">MHNYKSETQLDLDPDFKLFFEDFYATSDTPDAHEHYVTYFTDDATVVMASKSVKGSEEILALRKSMWEKVSSRSHNPIKIFPFGSYSDEVMLYGTVTYGLKSGGESGLDWAARAHLVKAEGKVRMDYYQVYLDTGAMAK</sequence>
<dbReference type="OrthoDB" id="3468019at2759"/>
<gene>
    <name evidence="1" type="ORF">CC86DRAFT_468229</name>
</gene>
<dbReference type="AlphaFoldDB" id="A0A6A6ZX55"/>
<dbReference type="Proteomes" id="UP000799424">
    <property type="component" value="Unassembled WGS sequence"/>
</dbReference>
<accession>A0A6A6ZX55</accession>
<evidence type="ECO:0000313" key="2">
    <source>
        <dbReference type="Proteomes" id="UP000799424"/>
    </source>
</evidence>
<evidence type="ECO:0000313" key="1">
    <source>
        <dbReference type="EMBL" id="KAF2824967.1"/>
    </source>
</evidence>
<reference evidence="1" key="1">
    <citation type="journal article" date="2020" name="Stud. Mycol.">
        <title>101 Dothideomycetes genomes: a test case for predicting lifestyles and emergence of pathogens.</title>
        <authorList>
            <person name="Haridas S."/>
            <person name="Albert R."/>
            <person name="Binder M."/>
            <person name="Bloem J."/>
            <person name="Labutti K."/>
            <person name="Salamov A."/>
            <person name="Andreopoulos B."/>
            <person name="Baker S."/>
            <person name="Barry K."/>
            <person name="Bills G."/>
            <person name="Bluhm B."/>
            <person name="Cannon C."/>
            <person name="Castanera R."/>
            <person name="Culley D."/>
            <person name="Daum C."/>
            <person name="Ezra D."/>
            <person name="Gonzalez J."/>
            <person name="Henrissat B."/>
            <person name="Kuo A."/>
            <person name="Liang C."/>
            <person name="Lipzen A."/>
            <person name="Lutzoni F."/>
            <person name="Magnuson J."/>
            <person name="Mondo S."/>
            <person name="Nolan M."/>
            <person name="Ohm R."/>
            <person name="Pangilinan J."/>
            <person name="Park H.-J."/>
            <person name="Ramirez L."/>
            <person name="Alfaro M."/>
            <person name="Sun H."/>
            <person name="Tritt A."/>
            <person name="Yoshinaga Y."/>
            <person name="Zwiers L.-H."/>
            <person name="Turgeon B."/>
            <person name="Goodwin S."/>
            <person name="Spatafora J."/>
            <person name="Crous P."/>
            <person name="Grigoriev I."/>
        </authorList>
    </citation>
    <scope>NUCLEOTIDE SEQUENCE</scope>
    <source>
        <strain evidence="1">CBS 113818</strain>
    </source>
</reference>
<dbReference type="PANTHER" id="PTHR39401">
    <property type="entry name" value="SNOAL-LIKE DOMAIN-CONTAINING PROTEIN"/>
    <property type="match status" value="1"/>
</dbReference>
<dbReference type="PANTHER" id="PTHR39401:SF1">
    <property type="entry name" value="SNOAL-LIKE DOMAIN-CONTAINING PROTEIN"/>
    <property type="match status" value="1"/>
</dbReference>
<dbReference type="SUPFAM" id="SSF54427">
    <property type="entry name" value="NTF2-like"/>
    <property type="match status" value="1"/>
</dbReference>
<organism evidence="1 2">
    <name type="scientific">Ophiobolus disseminans</name>
    <dbReference type="NCBI Taxonomy" id="1469910"/>
    <lineage>
        <taxon>Eukaryota</taxon>
        <taxon>Fungi</taxon>
        <taxon>Dikarya</taxon>
        <taxon>Ascomycota</taxon>
        <taxon>Pezizomycotina</taxon>
        <taxon>Dothideomycetes</taxon>
        <taxon>Pleosporomycetidae</taxon>
        <taxon>Pleosporales</taxon>
        <taxon>Pleosporineae</taxon>
        <taxon>Phaeosphaeriaceae</taxon>
        <taxon>Ophiobolus</taxon>
    </lineage>
</organism>
<dbReference type="EMBL" id="MU006229">
    <property type="protein sequence ID" value="KAF2824967.1"/>
    <property type="molecule type" value="Genomic_DNA"/>
</dbReference>
<name>A0A6A6ZX55_9PLEO</name>
<dbReference type="InterPro" id="IPR032710">
    <property type="entry name" value="NTF2-like_dom_sf"/>
</dbReference>
<evidence type="ECO:0008006" key="3">
    <source>
        <dbReference type="Google" id="ProtNLM"/>
    </source>
</evidence>
<proteinExistence type="predicted"/>
<keyword evidence="2" id="KW-1185">Reference proteome</keyword>